<evidence type="ECO:0000256" key="1">
    <source>
        <dbReference type="ARBA" id="ARBA00022723"/>
    </source>
</evidence>
<dbReference type="PROSITE" id="PS50966">
    <property type="entry name" value="ZF_SWIM"/>
    <property type="match status" value="1"/>
</dbReference>
<dbReference type="EMBL" id="JAAIUW010000005">
    <property type="protein sequence ID" value="KAF7831776.1"/>
    <property type="molecule type" value="Genomic_DNA"/>
</dbReference>
<feature type="compositionally biased region" description="Basic residues" evidence="5">
    <location>
        <begin position="9"/>
        <end position="21"/>
    </location>
</feature>
<feature type="region of interest" description="Disordered" evidence="5">
    <location>
        <begin position="1"/>
        <end position="21"/>
    </location>
</feature>
<organism evidence="7 8">
    <name type="scientific">Senna tora</name>
    <dbReference type="NCBI Taxonomy" id="362788"/>
    <lineage>
        <taxon>Eukaryota</taxon>
        <taxon>Viridiplantae</taxon>
        <taxon>Streptophyta</taxon>
        <taxon>Embryophyta</taxon>
        <taxon>Tracheophyta</taxon>
        <taxon>Spermatophyta</taxon>
        <taxon>Magnoliopsida</taxon>
        <taxon>eudicotyledons</taxon>
        <taxon>Gunneridae</taxon>
        <taxon>Pentapetalae</taxon>
        <taxon>rosids</taxon>
        <taxon>fabids</taxon>
        <taxon>Fabales</taxon>
        <taxon>Fabaceae</taxon>
        <taxon>Caesalpinioideae</taxon>
        <taxon>Cassia clade</taxon>
        <taxon>Senna</taxon>
    </lineage>
</organism>
<dbReference type="AlphaFoldDB" id="A0A834U313"/>
<keyword evidence="1" id="KW-0479">Metal-binding</keyword>
<feature type="region of interest" description="Disordered" evidence="5">
    <location>
        <begin position="161"/>
        <end position="195"/>
    </location>
</feature>
<feature type="domain" description="SWIM-type" evidence="6">
    <location>
        <begin position="90"/>
        <end position="131"/>
    </location>
</feature>
<evidence type="ECO:0000256" key="5">
    <source>
        <dbReference type="SAM" id="MobiDB-lite"/>
    </source>
</evidence>
<evidence type="ECO:0000313" key="7">
    <source>
        <dbReference type="EMBL" id="KAF7831776.1"/>
    </source>
</evidence>
<dbReference type="Pfam" id="PF04434">
    <property type="entry name" value="SWIM"/>
    <property type="match status" value="1"/>
</dbReference>
<proteinExistence type="predicted"/>
<keyword evidence="8" id="KW-1185">Reference proteome</keyword>
<dbReference type="SMART" id="SM00575">
    <property type="entry name" value="ZnF_PMZ"/>
    <property type="match status" value="1"/>
</dbReference>
<dbReference type="Proteomes" id="UP000634136">
    <property type="component" value="Unassembled WGS sequence"/>
</dbReference>
<dbReference type="OrthoDB" id="1434341at2759"/>
<dbReference type="InterPro" id="IPR007527">
    <property type="entry name" value="Znf_SWIM"/>
</dbReference>
<evidence type="ECO:0000256" key="4">
    <source>
        <dbReference type="PROSITE-ProRule" id="PRU00325"/>
    </source>
</evidence>
<dbReference type="PANTHER" id="PTHR31973">
    <property type="entry name" value="POLYPROTEIN, PUTATIVE-RELATED"/>
    <property type="match status" value="1"/>
</dbReference>
<dbReference type="GO" id="GO:0008270">
    <property type="term" value="F:zinc ion binding"/>
    <property type="evidence" value="ECO:0007669"/>
    <property type="project" value="UniProtKB-KW"/>
</dbReference>
<dbReference type="InterPro" id="IPR006564">
    <property type="entry name" value="Znf_PMZ"/>
</dbReference>
<name>A0A834U313_9FABA</name>
<dbReference type="PANTHER" id="PTHR31973:SF190">
    <property type="entry name" value="MULE TRANSPOSASE DOMAIN-CONTAINING PROTEIN"/>
    <property type="match status" value="1"/>
</dbReference>
<evidence type="ECO:0000256" key="2">
    <source>
        <dbReference type="ARBA" id="ARBA00022771"/>
    </source>
</evidence>
<keyword evidence="2 4" id="KW-0863">Zinc-finger</keyword>
<evidence type="ECO:0000256" key="3">
    <source>
        <dbReference type="ARBA" id="ARBA00022833"/>
    </source>
</evidence>
<sequence length="195" mass="22212">MLEDSKTNLHSKPKLRHPTQSKLCHHTRGRSNCLEDIVDASKSIDFANPFEALTFSRTQSTNILEALTFSEKAKLESRNYISYMTGDGRFEVENLWKRDVVDLNNQTCTCKVWDLIGIPCGHGVATIYKMRGIPEDYVHLVYRTSTFMNAYTTTIGPVPSEENWPTSNHTKILPPHYKTAPGRPKKARKRATDEP</sequence>
<evidence type="ECO:0000313" key="8">
    <source>
        <dbReference type="Proteomes" id="UP000634136"/>
    </source>
</evidence>
<accession>A0A834U313</accession>
<keyword evidence="3" id="KW-0862">Zinc</keyword>
<comment type="caution">
    <text evidence="7">The sequence shown here is derived from an EMBL/GenBank/DDBJ whole genome shotgun (WGS) entry which is preliminary data.</text>
</comment>
<reference evidence="7" key="1">
    <citation type="submission" date="2020-09" db="EMBL/GenBank/DDBJ databases">
        <title>Genome-Enabled Discovery of Anthraquinone Biosynthesis in Senna tora.</title>
        <authorList>
            <person name="Kang S.-H."/>
            <person name="Pandey R.P."/>
            <person name="Lee C.-M."/>
            <person name="Sim J.-S."/>
            <person name="Jeong J.-T."/>
            <person name="Choi B.-S."/>
            <person name="Jung M."/>
            <person name="Ginzburg D."/>
            <person name="Zhao K."/>
            <person name="Won S.Y."/>
            <person name="Oh T.-J."/>
            <person name="Yu Y."/>
            <person name="Kim N.-H."/>
            <person name="Lee O.R."/>
            <person name="Lee T.-H."/>
            <person name="Bashyal P."/>
            <person name="Kim T.-S."/>
            <person name="Lee W.-H."/>
            <person name="Kawkins C."/>
            <person name="Kim C.-K."/>
            <person name="Kim J.S."/>
            <person name="Ahn B.O."/>
            <person name="Rhee S.Y."/>
            <person name="Sohng J.K."/>
        </authorList>
    </citation>
    <scope>NUCLEOTIDE SEQUENCE</scope>
    <source>
        <tissue evidence="7">Leaf</tissue>
    </source>
</reference>
<protein>
    <recommendedName>
        <fullName evidence="6">SWIM-type domain-containing protein</fullName>
    </recommendedName>
</protein>
<evidence type="ECO:0000259" key="6">
    <source>
        <dbReference type="PROSITE" id="PS50966"/>
    </source>
</evidence>
<gene>
    <name evidence="7" type="ORF">G2W53_014109</name>
</gene>